<feature type="transmembrane region" description="Helical" evidence="2">
    <location>
        <begin position="164"/>
        <end position="197"/>
    </location>
</feature>
<evidence type="ECO:0000256" key="2">
    <source>
        <dbReference type="SAM" id="Phobius"/>
    </source>
</evidence>
<accession>A0A193C444</accession>
<dbReference type="Proteomes" id="UP000093695">
    <property type="component" value="Chromosome"/>
</dbReference>
<feature type="transmembrane region" description="Helical" evidence="2">
    <location>
        <begin position="308"/>
        <end position="328"/>
    </location>
</feature>
<dbReference type="STRING" id="31958.SD37_28750"/>
<dbReference type="EMBL" id="CP016174">
    <property type="protein sequence ID" value="ANN19214.1"/>
    <property type="molecule type" value="Genomic_DNA"/>
</dbReference>
<keyword evidence="5" id="KW-1185">Reference proteome</keyword>
<feature type="domain" description="Acyltransferase 3" evidence="3">
    <location>
        <begin position="14"/>
        <end position="326"/>
    </location>
</feature>
<feature type="region of interest" description="Disordered" evidence="1">
    <location>
        <begin position="344"/>
        <end position="370"/>
    </location>
</feature>
<dbReference type="InterPro" id="IPR050879">
    <property type="entry name" value="Acyltransferase_3"/>
</dbReference>
<organism evidence="4 5">
    <name type="scientific">Amycolatopsis orientalis</name>
    <name type="common">Nocardia orientalis</name>
    <dbReference type="NCBI Taxonomy" id="31958"/>
    <lineage>
        <taxon>Bacteria</taxon>
        <taxon>Bacillati</taxon>
        <taxon>Actinomycetota</taxon>
        <taxon>Actinomycetes</taxon>
        <taxon>Pseudonocardiales</taxon>
        <taxon>Pseudonocardiaceae</taxon>
        <taxon>Amycolatopsis</taxon>
    </lineage>
</organism>
<feature type="transmembrane region" description="Helical" evidence="2">
    <location>
        <begin position="21"/>
        <end position="38"/>
    </location>
</feature>
<dbReference type="RefSeq" id="WP_044850856.1">
    <property type="nucleotide sequence ID" value="NZ_CP016174.1"/>
</dbReference>
<dbReference type="eggNOG" id="COG1835">
    <property type="taxonomic scope" value="Bacteria"/>
</dbReference>
<dbReference type="PANTHER" id="PTHR23028">
    <property type="entry name" value="ACETYLTRANSFERASE"/>
    <property type="match status" value="1"/>
</dbReference>
<keyword evidence="4" id="KW-0808">Transferase</keyword>
<protein>
    <submittedName>
        <fullName evidence="4">Acyltransferase</fullName>
    </submittedName>
</protein>
<dbReference type="PANTHER" id="PTHR23028:SF53">
    <property type="entry name" value="ACYL_TRANSF_3 DOMAIN-CONTAINING PROTEIN"/>
    <property type="match status" value="1"/>
</dbReference>
<keyword evidence="2" id="KW-0812">Transmembrane</keyword>
<proteinExistence type="predicted"/>
<evidence type="ECO:0000313" key="4">
    <source>
        <dbReference type="EMBL" id="ANN19214.1"/>
    </source>
</evidence>
<feature type="transmembrane region" description="Helical" evidence="2">
    <location>
        <begin position="44"/>
        <end position="62"/>
    </location>
</feature>
<dbReference type="GO" id="GO:0016020">
    <property type="term" value="C:membrane"/>
    <property type="evidence" value="ECO:0007669"/>
    <property type="project" value="TreeGrafter"/>
</dbReference>
<reference evidence="4 5" key="1">
    <citation type="journal article" date="2015" name="Genome Announc.">
        <title>Draft Genome Sequence of Norvancomycin-Producing Strain Amycolatopsis orientalis CPCC200066.</title>
        <authorList>
            <person name="Lei X."/>
            <person name="Yuan F."/>
            <person name="Shi Y."/>
            <person name="Li X."/>
            <person name="Wang L."/>
            <person name="Hong B."/>
        </authorList>
    </citation>
    <scope>NUCLEOTIDE SEQUENCE [LARGE SCALE GENOMIC DNA]</scope>
    <source>
        <strain evidence="4 5">B-37</strain>
    </source>
</reference>
<dbReference type="AlphaFoldDB" id="A0A193C444"/>
<dbReference type="KEGG" id="aori:SD37_28750"/>
<sequence length="370" mass="40543">MMTHEQYLATKRFPALDGLRAIAALLVVVFHYGGPSWAMANGWIGVHLFFVLSGFLITTLALREEDRNGRISLADFYIRRAFRILPVYFAVLGIIVVFTYLRGQYTSSGLSGAMPYFLTFTNEFAHNAPFGQSWTLGVEQKFYLVWPFLAFGIAALSFPKRLGLAIGLIALMIALIPVMPYAGAYSPIIIGCALAIGLHYRKGFAVLRVFTHPFASFVLLAALIVLQIHVTDIEAFFQDGGTVGGTTYAVLVALFITSLIPRGPIAWLFSTPPMRFIGERSYSVYLLQGVAATVVGLSIPQLGAHRTLTAVAVTVVALIVSDVLYRWVEVPMIDVGRKVVGRRKARSDARRNPTPSDPTIREPEPALASG</sequence>
<dbReference type="Pfam" id="PF01757">
    <property type="entry name" value="Acyl_transf_3"/>
    <property type="match status" value="1"/>
</dbReference>
<dbReference type="GO" id="GO:0016747">
    <property type="term" value="F:acyltransferase activity, transferring groups other than amino-acyl groups"/>
    <property type="evidence" value="ECO:0007669"/>
    <property type="project" value="InterPro"/>
</dbReference>
<dbReference type="InterPro" id="IPR002656">
    <property type="entry name" value="Acyl_transf_3_dom"/>
</dbReference>
<feature type="transmembrane region" description="Helical" evidence="2">
    <location>
        <begin position="209"/>
        <end position="228"/>
    </location>
</feature>
<keyword evidence="2" id="KW-0472">Membrane</keyword>
<evidence type="ECO:0000256" key="1">
    <source>
        <dbReference type="SAM" id="MobiDB-lite"/>
    </source>
</evidence>
<feature type="transmembrane region" description="Helical" evidence="2">
    <location>
        <begin position="248"/>
        <end position="270"/>
    </location>
</feature>
<dbReference type="GO" id="GO:0009103">
    <property type="term" value="P:lipopolysaccharide biosynthetic process"/>
    <property type="evidence" value="ECO:0007669"/>
    <property type="project" value="TreeGrafter"/>
</dbReference>
<feature type="transmembrane region" description="Helical" evidence="2">
    <location>
        <begin position="82"/>
        <end position="101"/>
    </location>
</feature>
<keyword evidence="2" id="KW-1133">Transmembrane helix</keyword>
<keyword evidence="4" id="KW-0012">Acyltransferase</keyword>
<evidence type="ECO:0000313" key="5">
    <source>
        <dbReference type="Proteomes" id="UP000093695"/>
    </source>
</evidence>
<gene>
    <name evidence="4" type="ORF">SD37_28750</name>
</gene>
<evidence type="ECO:0000259" key="3">
    <source>
        <dbReference type="Pfam" id="PF01757"/>
    </source>
</evidence>
<feature type="transmembrane region" description="Helical" evidence="2">
    <location>
        <begin position="282"/>
        <end position="302"/>
    </location>
</feature>
<name>A0A193C444_AMYOR</name>